<name>A0A4Q7ZPJ3_9ACTN</name>
<protein>
    <recommendedName>
        <fullName evidence="4">Septum formation initiator</fullName>
    </recommendedName>
</protein>
<proteinExistence type="predicted"/>
<evidence type="ECO:0008006" key="4">
    <source>
        <dbReference type="Google" id="ProtNLM"/>
    </source>
</evidence>
<dbReference type="AlphaFoldDB" id="A0A4Q7ZPJ3"/>
<organism evidence="2 3">
    <name type="scientific">Krasilnikovia cinnamomea</name>
    <dbReference type="NCBI Taxonomy" id="349313"/>
    <lineage>
        <taxon>Bacteria</taxon>
        <taxon>Bacillati</taxon>
        <taxon>Actinomycetota</taxon>
        <taxon>Actinomycetes</taxon>
        <taxon>Micromonosporales</taxon>
        <taxon>Micromonosporaceae</taxon>
        <taxon>Krasilnikovia</taxon>
    </lineage>
</organism>
<feature type="region of interest" description="Disordered" evidence="1">
    <location>
        <begin position="49"/>
        <end position="116"/>
    </location>
</feature>
<evidence type="ECO:0000313" key="3">
    <source>
        <dbReference type="Proteomes" id="UP000292564"/>
    </source>
</evidence>
<accession>A0A4Q7ZPJ3</accession>
<dbReference type="EMBL" id="SHKY01000001">
    <property type="protein sequence ID" value="RZU52998.1"/>
    <property type="molecule type" value="Genomic_DNA"/>
</dbReference>
<dbReference type="Proteomes" id="UP000292564">
    <property type="component" value="Unassembled WGS sequence"/>
</dbReference>
<feature type="compositionally biased region" description="Low complexity" evidence="1">
    <location>
        <begin position="54"/>
        <end position="66"/>
    </location>
</feature>
<evidence type="ECO:0000313" key="2">
    <source>
        <dbReference type="EMBL" id="RZU52998.1"/>
    </source>
</evidence>
<sequence>MTVGWFGAAALAVLIGLGAVRVIGDGLTSEAGRPRSEAEVAQTLAARGVPSALSSVPPTVSPEVSSAGETAPGTEPPAADPSVTASATTRVPVAPPTSAGPGSAPAPTATARSFRTRGGTVVARCEAGRAEIVAMSPLTGFAVHERDEGPQVQAEGEFRGTADGHDRVRVRVSCSAGRPVLTERDDD</sequence>
<feature type="compositionally biased region" description="Low complexity" evidence="1">
    <location>
        <begin position="96"/>
        <end position="111"/>
    </location>
</feature>
<comment type="caution">
    <text evidence="2">The sequence shown here is derived from an EMBL/GenBank/DDBJ whole genome shotgun (WGS) entry which is preliminary data.</text>
</comment>
<keyword evidence="3" id="KW-1185">Reference proteome</keyword>
<evidence type="ECO:0000256" key="1">
    <source>
        <dbReference type="SAM" id="MobiDB-lite"/>
    </source>
</evidence>
<gene>
    <name evidence="2" type="ORF">EV385_4882</name>
</gene>
<reference evidence="2 3" key="1">
    <citation type="submission" date="2019-02" db="EMBL/GenBank/DDBJ databases">
        <title>Sequencing the genomes of 1000 actinobacteria strains.</title>
        <authorList>
            <person name="Klenk H.-P."/>
        </authorList>
    </citation>
    <scope>NUCLEOTIDE SEQUENCE [LARGE SCALE GENOMIC DNA]</scope>
    <source>
        <strain evidence="2 3">DSM 45162</strain>
    </source>
</reference>